<evidence type="ECO:0000313" key="5">
    <source>
        <dbReference type="EMBL" id="KAF1017425.1"/>
    </source>
</evidence>
<accession>A0A7V8JNG0</accession>
<dbReference type="Proteomes" id="UP000487117">
    <property type="component" value="Unassembled WGS sequence"/>
</dbReference>
<dbReference type="AlphaFoldDB" id="A0A7V8JNG0"/>
<keyword evidence="5" id="KW-0675">Receptor</keyword>
<feature type="signal peptide" evidence="3">
    <location>
        <begin position="1"/>
        <end position="36"/>
    </location>
</feature>
<dbReference type="InterPro" id="IPR012910">
    <property type="entry name" value="Plug_dom"/>
</dbReference>
<dbReference type="SUPFAM" id="SSF56935">
    <property type="entry name" value="Porins"/>
    <property type="match status" value="1"/>
</dbReference>
<reference evidence="6" key="1">
    <citation type="journal article" date="2020" name="MBio">
        <title>Horizontal gene transfer to a defensive symbiont with a reduced genome amongst a multipartite beetle microbiome.</title>
        <authorList>
            <person name="Waterworth S.C."/>
            <person name="Florez L.V."/>
            <person name="Rees E.R."/>
            <person name="Hertweck C."/>
            <person name="Kaltenpoth M."/>
            <person name="Kwan J.C."/>
        </authorList>
    </citation>
    <scope>NUCLEOTIDE SEQUENCE [LARGE SCALE GENOMIC DNA]</scope>
</reference>
<keyword evidence="1" id="KW-0998">Cell outer membrane</keyword>
<comment type="subcellular location">
    <subcellularLocation>
        <location evidence="1">Cell outer membrane</location>
        <topology evidence="1">Multi-pass membrane protein</topology>
    </subcellularLocation>
</comment>
<sequence length="262" mass="26337">MPAAFHSLPAVRRPALSTLSVLVAATLSAVPAAARAADADAPQATTVATAATAAASTLDAVVVTGSRTSTRTVKNSSTPIDVITAKDLAATGQANLLEALQRSLPSLSQIGGYQSDQESLIRGYQLRNLSPGYALVLVNGKRRNASAYVSGANGGGFPGHAWADLALIPVAAIDHVEVLRDGASAIYGSDAITGVVNVILKSQAHGGSVAVESGQSTDGDGTRTSVRANIGLPWGPMASSTCPVKPPGNTTRSAPGATSMVT</sequence>
<evidence type="ECO:0000256" key="1">
    <source>
        <dbReference type="PROSITE-ProRule" id="PRU01360"/>
    </source>
</evidence>
<proteinExistence type="inferred from homology"/>
<keyword evidence="1" id="KW-0472">Membrane</keyword>
<comment type="caution">
    <text evidence="5">The sequence shown here is derived from an EMBL/GenBank/DDBJ whole genome shotgun (WGS) entry which is preliminary data.</text>
</comment>
<evidence type="ECO:0000259" key="4">
    <source>
        <dbReference type="Pfam" id="PF07715"/>
    </source>
</evidence>
<evidence type="ECO:0000256" key="2">
    <source>
        <dbReference type="SAM" id="MobiDB-lite"/>
    </source>
</evidence>
<protein>
    <submittedName>
        <fullName evidence="5">Colicin I receptor</fullName>
    </submittedName>
</protein>
<evidence type="ECO:0000313" key="6">
    <source>
        <dbReference type="Proteomes" id="UP000487117"/>
    </source>
</evidence>
<dbReference type="Pfam" id="PF07715">
    <property type="entry name" value="Plug"/>
    <property type="match status" value="1"/>
</dbReference>
<comment type="similarity">
    <text evidence="1">Belongs to the TonB-dependent receptor family.</text>
</comment>
<dbReference type="EMBL" id="WNDS01000001">
    <property type="protein sequence ID" value="KAF1017425.1"/>
    <property type="molecule type" value="Genomic_DNA"/>
</dbReference>
<feature type="chain" id="PRO_5031572353" evidence="3">
    <location>
        <begin position="37"/>
        <end position="262"/>
    </location>
</feature>
<dbReference type="PANTHER" id="PTHR47234">
    <property type="match status" value="1"/>
</dbReference>
<feature type="region of interest" description="Disordered" evidence="2">
    <location>
        <begin position="210"/>
        <end position="262"/>
    </location>
</feature>
<dbReference type="GO" id="GO:0009279">
    <property type="term" value="C:cell outer membrane"/>
    <property type="evidence" value="ECO:0007669"/>
    <property type="project" value="UniProtKB-SubCell"/>
</dbReference>
<feature type="compositionally biased region" description="Polar residues" evidence="2">
    <location>
        <begin position="213"/>
        <end position="227"/>
    </location>
</feature>
<keyword evidence="1" id="KW-1134">Transmembrane beta strand</keyword>
<organism evidence="5 6">
    <name type="scientific">Stenotrophomonas maltophilia</name>
    <name type="common">Pseudomonas maltophilia</name>
    <name type="synonym">Xanthomonas maltophilia</name>
    <dbReference type="NCBI Taxonomy" id="40324"/>
    <lineage>
        <taxon>Bacteria</taxon>
        <taxon>Pseudomonadati</taxon>
        <taxon>Pseudomonadota</taxon>
        <taxon>Gammaproteobacteria</taxon>
        <taxon>Lysobacterales</taxon>
        <taxon>Lysobacteraceae</taxon>
        <taxon>Stenotrophomonas</taxon>
        <taxon>Stenotrophomonas maltophilia group</taxon>
    </lineage>
</organism>
<name>A0A7V8JNG0_STEMA</name>
<keyword evidence="1" id="KW-0812">Transmembrane</keyword>
<keyword evidence="1" id="KW-0813">Transport</keyword>
<feature type="domain" description="TonB-dependent receptor plug" evidence="4">
    <location>
        <begin position="73"/>
        <end position="195"/>
    </location>
</feature>
<gene>
    <name evidence="5" type="primary">cirA_7</name>
    <name evidence="5" type="ORF">GAK31_00690</name>
</gene>
<dbReference type="InterPro" id="IPR039426">
    <property type="entry name" value="TonB-dep_rcpt-like"/>
</dbReference>
<keyword evidence="3" id="KW-0732">Signal</keyword>
<dbReference type="Gene3D" id="2.170.130.10">
    <property type="entry name" value="TonB-dependent receptor, plug domain"/>
    <property type="match status" value="1"/>
</dbReference>
<dbReference type="PROSITE" id="PS52016">
    <property type="entry name" value="TONB_DEPENDENT_REC_3"/>
    <property type="match status" value="1"/>
</dbReference>
<evidence type="ECO:0000256" key="3">
    <source>
        <dbReference type="SAM" id="SignalP"/>
    </source>
</evidence>
<dbReference type="PANTHER" id="PTHR47234:SF3">
    <property type="entry name" value="SECRETIN_TONB SHORT N-TERMINAL DOMAIN-CONTAINING PROTEIN"/>
    <property type="match status" value="1"/>
</dbReference>
<feature type="compositionally biased region" description="Polar residues" evidence="2">
    <location>
        <begin position="238"/>
        <end position="253"/>
    </location>
</feature>
<dbReference type="InterPro" id="IPR037066">
    <property type="entry name" value="Plug_dom_sf"/>
</dbReference>